<organism evidence="1 2">
    <name type="scientific">Pseudorhodoplanes sinuspersici</name>
    <dbReference type="NCBI Taxonomy" id="1235591"/>
    <lineage>
        <taxon>Bacteria</taxon>
        <taxon>Pseudomonadati</taxon>
        <taxon>Pseudomonadota</taxon>
        <taxon>Alphaproteobacteria</taxon>
        <taxon>Hyphomicrobiales</taxon>
        <taxon>Pseudorhodoplanes</taxon>
    </lineage>
</organism>
<dbReference type="Proteomes" id="UP000194137">
    <property type="component" value="Chromosome"/>
</dbReference>
<protein>
    <submittedName>
        <fullName evidence="1">Uncharacterized protein</fullName>
    </submittedName>
</protein>
<dbReference type="AlphaFoldDB" id="A0A1W6ZV33"/>
<keyword evidence="2" id="KW-1185">Reference proteome</keyword>
<dbReference type="InterPro" id="IPR021937">
    <property type="entry name" value="DUF3551"/>
</dbReference>
<dbReference type="RefSeq" id="WP_086089594.1">
    <property type="nucleotide sequence ID" value="NZ_CP021112.1"/>
</dbReference>
<reference evidence="1 2" key="1">
    <citation type="submission" date="2017-05" db="EMBL/GenBank/DDBJ databases">
        <title>Full genome sequence of Pseudorhodoplanes sinuspersici.</title>
        <authorList>
            <person name="Dastgheib S.M.M."/>
            <person name="Shavandi M."/>
            <person name="Tirandaz H."/>
        </authorList>
    </citation>
    <scope>NUCLEOTIDE SEQUENCE [LARGE SCALE GENOMIC DNA]</scope>
    <source>
        <strain evidence="1 2">RIPI110</strain>
    </source>
</reference>
<dbReference type="KEGG" id="psin:CAK95_20450"/>
<sequence>MRIAMSFAFLIAIGSAAIAQTQPQPQPKVSAEERFCLTEKTSGAVSCGFATMAECLAASNAGRDGQCELNPRLTTGSGTRR</sequence>
<name>A0A1W6ZV33_9HYPH</name>
<evidence type="ECO:0000313" key="1">
    <source>
        <dbReference type="EMBL" id="ARQ01202.1"/>
    </source>
</evidence>
<dbReference type="EMBL" id="CP021112">
    <property type="protein sequence ID" value="ARQ01202.1"/>
    <property type="molecule type" value="Genomic_DNA"/>
</dbReference>
<evidence type="ECO:0000313" key="2">
    <source>
        <dbReference type="Proteomes" id="UP000194137"/>
    </source>
</evidence>
<dbReference type="Pfam" id="PF12071">
    <property type="entry name" value="DUF3551"/>
    <property type="match status" value="1"/>
</dbReference>
<proteinExistence type="predicted"/>
<gene>
    <name evidence="1" type="ORF">CAK95_20450</name>
</gene>
<accession>A0A1W6ZV33</accession>